<keyword evidence="3" id="KW-0808">Transferase</keyword>
<dbReference type="GO" id="GO:0005634">
    <property type="term" value="C:nucleus"/>
    <property type="evidence" value="ECO:0007669"/>
    <property type="project" value="TreeGrafter"/>
</dbReference>
<evidence type="ECO:0000256" key="3">
    <source>
        <dbReference type="ARBA" id="ARBA00022679"/>
    </source>
</evidence>
<dbReference type="AlphaFoldDB" id="A0AAJ7L4K5"/>
<reference evidence="12" key="1">
    <citation type="submission" date="2025-08" db="UniProtKB">
        <authorList>
            <consortium name="RefSeq"/>
        </authorList>
    </citation>
    <scope>IDENTIFICATION</scope>
</reference>
<dbReference type="InterPro" id="IPR017441">
    <property type="entry name" value="Protein_kinase_ATP_BS"/>
</dbReference>
<comment type="similarity">
    <text evidence="1">Belongs to the protein kinase superfamily. CMGC Ser/Thr protein kinase family. CDC2/CDKX subfamily.</text>
</comment>
<dbReference type="Gene3D" id="1.10.510.10">
    <property type="entry name" value="Transferase(Phosphotransferase) domain 1"/>
    <property type="match status" value="1"/>
</dbReference>
<keyword evidence="5 12" id="KW-0418">Kinase</keyword>
<keyword evidence="2 8" id="KW-0723">Serine/threonine-protein kinase</keyword>
<keyword evidence="4 7" id="KW-0547">Nucleotide-binding</keyword>
<dbReference type="PANTHER" id="PTHR24056:SF508">
    <property type="entry name" value="CYCLIN-DEPENDENT KINASE 10"/>
    <property type="match status" value="1"/>
</dbReference>
<dbReference type="PROSITE" id="PS00108">
    <property type="entry name" value="PROTEIN_KINASE_ST"/>
    <property type="match status" value="1"/>
</dbReference>
<evidence type="ECO:0000259" key="10">
    <source>
        <dbReference type="PROSITE" id="PS50011"/>
    </source>
</evidence>
<organism evidence="11 12">
    <name type="scientific">Galendromus occidentalis</name>
    <name type="common">western predatory mite</name>
    <dbReference type="NCBI Taxonomy" id="34638"/>
    <lineage>
        <taxon>Eukaryota</taxon>
        <taxon>Metazoa</taxon>
        <taxon>Ecdysozoa</taxon>
        <taxon>Arthropoda</taxon>
        <taxon>Chelicerata</taxon>
        <taxon>Arachnida</taxon>
        <taxon>Acari</taxon>
        <taxon>Parasitiformes</taxon>
        <taxon>Mesostigmata</taxon>
        <taxon>Gamasina</taxon>
        <taxon>Phytoseioidea</taxon>
        <taxon>Phytoseiidae</taxon>
        <taxon>Typhlodrominae</taxon>
        <taxon>Galendromus</taxon>
    </lineage>
</organism>
<evidence type="ECO:0000256" key="9">
    <source>
        <dbReference type="SAM" id="MobiDB-lite"/>
    </source>
</evidence>
<dbReference type="SUPFAM" id="SSF56112">
    <property type="entry name" value="Protein kinase-like (PK-like)"/>
    <property type="match status" value="1"/>
</dbReference>
<name>A0AAJ7L4K5_9ACAR</name>
<proteinExistence type="inferred from homology"/>
<dbReference type="GeneID" id="100902680"/>
<evidence type="ECO:0000256" key="5">
    <source>
        <dbReference type="ARBA" id="ARBA00022777"/>
    </source>
</evidence>
<keyword evidence="11" id="KW-1185">Reference proteome</keyword>
<evidence type="ECO:0000256" key="4">
    <source>
        <dbReference type="ARBA" id="ARBA00022741"/>
    </source>
</evidence>
<feature type="binding site" evidence="7">
    <location>
        <position position="78"/>
    </location>
    <ligand>
        <name>ATP</name>
        <dbReference type="ChEBI" id="CHEBI:30616"/>
    </ligand>
</feature>
<gene>
    <name evidence="12" type="primary">LOC100902680</name>
</gene>
<dbReference type="InterPro" id="IPR050108">
    <property type="entry name" value="CDK"/>
</dbReference>
<dbReference type="InterPro" id="IPR008271">
    <property type="entry name" value="Ser/Thr_kinase_AS"/>
</dbReference>
<dbReference type="InterPro" id="IPR000719">
    <property type="entry name" value="Prot_kinase_dom"/>
</dbReference>
<evidence type="ECO:0000256" key="7">
    <source>
        <dbReference type="PROSITE-ProRule" id="PRU10141"/>
    </source>
</evidence>
<keyword evidence="6 7" id="KW-0067">ATP-binding</keyword>
<dbReference type="KEGG" id="goe:100902680"/>
<protein>
    <submittedName>
        <fullName evidence="12">Cyclin-dependent kinase 10</fullName>
    </submittedName>
</protein>
<dbReference type="FunFam" id="1.10.510.10:FF:000624">
    <property type="entry name" value="Mitogen-activated protein kinase"/>
    <property type="match status" value="1"/>
</dbReference>
<dbReference type="GO" id="GO:0007346">
    <property type="term" value="P:regulation of mitotic cell cycle"/>
    <property type="evidence" value="ECO:0007669"/>
    <property type="project" value="TreeGrafter"/>
</dbReference>
<dbReference type="PANTHER" id="PTHR24056">
    <property type="entry name" value="CELL DIVISION PROTEIN KINASE"/>
    <property type="match status" value="1"/>
</dbReference>
<feature type="domain" description="Protein kinase" evidence="10">
    <location>
        <begin position="49"/>
        <end position="332"/>
    </location>
</feature>
<evidence type="ECO:0000313" key="12">
    <source>
        <dbReference type="RefSeq" id="XP_018493823.2"/>
    </source>
</evidence>
<dbReference type="GO" id="GO:0004674">
    <property type="term" value="F:protein serine/threonine kinase activity"/>
    <property type="evidence" value="ECO:0007669"/>
    <property type="project" value="UniProtKB-KW"/>
</dbReference>
<feature type="region of interest" description="Disordered" evidence="9">
    <location>
        <begin position="350"/>
        <end position="376"/>
    </location>
</feature>
<evidence type="ECO:0000256" key="6">
    <source>
        <dbReference type="ARBA" id="ARBA00022840"/>
    </source>
</evidence>
<dbReference type="InterPro" id="IPR011009">
    <property type="entry name" value="Kinase-like_dom_sf"/>
</dbReference>
<evidence type="ECO:0000256" key="8">
    <source>
        <dbReference type="RuleBase" id="RU000304"/>
    </source>
</evidence>
<evidence type="ECO:0000256" key="2">
    <source>
        <dbReference type="ARBA" id="ARBA00022527"/>
    </source>
</evidence>
<dbReference type="GO" id="GO:0005524">
    <property type="term" value="F:ATP binding"/>
    <property type="evidence" value="ECO:0007669"/>
    <property type="project" value="UniProtKB-UniRule"/>
</dbReference>
<sequence length="376" mass="42191">MRRAIDSDEEFAVPLPFAELLSNHHPVSLKLLQALPKSLLESCRRTTEYNKIRRLGEGSFGTVYQVEDRQNGQILAMKRILFSNEITEDTLASGVREITTLSRLSHPNIIRMFNLVLSPSSVFISLEECTTDLGKLVDSLGSPLNESQVKCISRQFFGGLAHIHDAGIIHRDLKASNILLTPNGDVKIADFGFSKDCVISTYWTPCDVVTLWYRPPEILFQSAMQTPAVDMWSAGCILGELLLNRPLLPGRSELEQVEMICNLIGSPDEAIWPGVSTLIRQCNMHIKDQKMNNLWEIFPCIPSSCRRLLKSLLCYSPDKRATARDCLQASWFRDDPHACEPCHIPIKKKPPIKREKISAPQPAGSPVVSKKRKSSI</sequence>
<dbReference type="PROSITE" id="PS50011">
    <property type="entry name" value="PROTEIN_KINASE_DOM"/>
    <property type="match status" value="1"/>
</dbReference>
<dbReference type="SMART" id="SM00220">
    <property type="entry name" value="S_TKc"/>
    <property type="match status" value="1"/>
</dbReference>
<evidence type="ECO:0000313" key="11">
    <source>
        <dbReference type="Proteomes" id="UP000694867"/>
    </source>
</evidence>
<dbReference type="Proteomes" id="UP000694867">
    <property type="component" value="Unplaced"/>
</dbReference>
<dbReference type="Pfam" id="PF00069">
    <property type="entry name" value="Pkinase"/>
    <property type="match status" value="1"/>
</dbReference>
<dbReference type="Gene3D" id="3.30.200.20">
    <property type="entry name" value="Phosphorylase Kinase, domain 1"/>
    <property type="match status" value="1"/>
</dbReference>
<evidence type="ECO:0000256" key="1">
    <source>
        <dbReference type="ARBA" id="ARBA00006485"/>
    </source>
</evidence>
<dbReference type="PROSITE" id="PS00107">
    <property type="entry name" value="PROTEIN_KINASE_ATP"/>
    <property type="match status" value="1"/>
</dbReference>
<dbReference type="RefSeq" id="XP_018493823.2">
    <property type="nucleotide sequence ID" value="XM_018638307.2"/>
</dbReference>
<accession>A0AAJ7L4K5</accession>